<comment type="caution">
    <text evidence="1">The sequence shown here is derived from an EMBL/GenBank/DDBJ whole genome shotgun (WGS) entry which is preliminary data.</text>
</comment>
<dbReference type="RefSeq" id="WP_112768599.1">
    <property type="nucleotide sequence ID" value="NZ_CP063191.1"/>
</dbReference>
<dbReference type="OrthoDB" id="5149502at2"/>
<accession>A0A364VE12</accession>
<protein>
    <submittedName>
        <fullName evidence="1">Uncharacterized protein</fullName>
    </submittedName>
</protein>
<dbReference type="AlphaFoldDB" id="A0A364VE12"/>
<organism evidence="1 2">
    <name type="scientific">Corynebacterium heidelbergense</name>
    <dbReference type="NCBI Taxonomy" id="2055947"/>
    <lineage>
        <taxon>Bacteria</taxon>
        <taxon>Bacillati</taxon>
        <taxon>Actinomycetota</taxon>
        <taxon>Actinomycetes</taxon>
        <taxon>Mycobacteriales</taxon>
        <taxon>Corynebacteriaceae</taxon>
        <taxon>Corynebacterium</taxon>
    </lineage>
</organism>
<proteinExistence type="predicted"/>
<dbReference type="Proteomes" id="UP000251047">
    <property type="component" value="Unassembled WGS sequence"/>
</dbReference>
<name>A0A364VE12_9CORY</name>
<dbReference type="EMBL" id="PHQP01000003">
    <property type="protein sequence ID" value="RAV34883.1"/>
    <property type="molecule type" value="Genomic_DNA"/>
</dbReference>
<evidence type="ECO:0000313" key="1">
    <source>
        <dbReference type="EMBL" id="RAV34883.1"/>
    </source>
</evidence>
<gene>
    <name evidence="1" type="ORF">CWC39_00660</name>
</gene>
<sequence>MTEPLNPVEIESHIRELVNRIAKGIGVFSKRYAAFLEADRAFDRAYAQNYKDAEGSIKDREYEADLLTMGEREARDVADIAFKHADKLLKALDLELRAYQSIGASVRAMYGNAGRT</sequence>
<reference evidence="1 2" key="1">
    <citation type="journal article" date="2018" name="Syst. Appl. Microbiol.">
        <title>Corynebacterium heidelbergense sp. nov., isolated from the preen glands of Egyptian geese (Alopochen aegyptiacus).</title>
        <authorList>
            <person name="Braun M.S."/>
            <person name="Wang E."/>
            <person name="Zimmermann S."/>
            <person name="Wink M."/>
        </authorList>
    </citation>
    <scope>NUCLEOTIDE SEQUENCE [LARGE SCALE GENOMIC DNA]</scope>
    <source>
        <strain evidence="1 2">DSM 104638</strain>
    </source>
</reference>
<evidence type="ECO:0000313" key="2">
    <source>
        <dbReference type="Proteomes" id="UP000251047"/>
    </source>
</evidence>